<evidence type="ECO:0000256" key="5">
    <source>
        <dbReference type="PROSITE-ProRule" id="PRU10141"/>
    </source>
</evidence>
<dbReference type="PROSITE" id="PS50011">
    <property type="entry name" value="PROTEIN_KINASE_DOM"/>
    <property type="match status" value="1"/>
</dbReference>
<evidence type="ECO:0000256" key="4">
    <source>
        <dbReference type="ARBA" id="ARBA00022840"/>
    </source>
</evidence>
<evidence type="ECO:0000313" key="8">
    <source>
        <dbReference type="Proteomes" id="UP000001122"/>
    </source>
</evidence>
<evidence type="ECO:0000259" key="6">
    <source>
        <dbReference type="PROSITE" id="PS50011"/>
    </source>
</evidence>
<sequence>MLNSVDLFICSCKIWIFLQFRSVSLMEEQHGNYFIKRIQLIGRGAFGFVEHVKVYNLNKGECGDYARKVLAPEKPELLAQIEQFRRRFKREVVYQSHCVHSNIVPIYLCDLFAENPWFIMDKAECDLEHEITNNLLTTDQKISIVKMVLDGVAHIHAKGYLHRDIKPFNVLRFSDGTYKVSDFGLVKDTNPEGDTTKLTEIGTRMGSTRYMAPEILYNAEYSVKTDVYAVGRLIEDLNLDDKKIKPIIAKCTRMDKDDRYQTIDDVAFDFVHSFLRSES</sequence>
<dbReference type="SMART" id="SM00220">
    <property type="entry name" value="S_TKc"/>
    <property type="match status" value="1"/>
</dbReference>
<dbReference type="GO" id="GO:1990625">
    <property type="term" value="P:negative regulation of cytoplasmic translational initiation in response to stress"/>
    <property type="evidence" value="ECO:0007669"/>
    <property type="project" value="TreeGrafter"/>
</dbReference>
<dbReference type="InterPro" id="IPR017441">
    <property type="entry name" value="Protein_kinase_ATP_BS"/>
</dbReference>
<keyword evidence="4 5" id="KW-0067">ATP-binding</keyword>
<dbReference type="Gene3D" id="1.10.510.10">
    <property type="entry name" value="Transferase(Phosphotransferase) domain 1"/>
    <property type="match status" value="1"/>
</dbReference>
<keyword evidence="1" id="KW-0808">Transferase</keyword>
<dbReference type="KEGG" id="ecw:EcE24377A_1437"/>
<dbReference type="Proteomes" id="UP000001122">
    <property type="component" value="Chromosome"/>
</dbReference>
<dbReference type="GO" id="GO:0005829">
    <property type="term" value="C:cytosol"/>
    <property type="evidence" value="ECO:0007669"/>
    <property type="project" value="TreeGrafter"/>
</dbReference>
<dbReference type="AlphaFoldDB" id="A7ZL58"/>
<dbReference type="HOGENOM" id="CLU_000288_63_44_6"/>
<dbReference type="InterPro" id="IPR011009">
    <property type="entry name" value="Kinase-like_dom_sf"/>
</dbReference>
<proteinExistence type="predicted"/>
<evidence type="ECO:0000256" key="3">
    <source>
        <dbReference type="ARBA" id="ARBA00022777"/>
    </source>
</evidence>
<feature type="domain" description="Protein kinase" evidence="6">
    <location>
        <begin position="35"/>
        <end position="279"/>
    </location>
</feature>
<dbReference type="GO" id="GO:0005524">
    <property type="term" value="F:ATP binding"/>
    <property type="evidence" value="ECO:0007669"/>
    <property type="project" value="UniProtKB-UniRule"/>
</dbReference>
<dbReference type="InterPro" id="IPR050339">
    <property type="entry name" value="CC_SR_Kinase"/>
</dbReference>
<keyword evidence="3 7" id="KW-0418">Kinase</keyword>
<protein>
    <submittedName>
        <fullName evidence="7">Protein kinase domain protein</fullName>
    </submittedName>
</protein>
<dbReference type="InterPro" id="IPR000719">
    <property type="entry name" value="Prot_kinase_dom"/>
</dbReference>
<evidence type="ECO:0000256" key="1">
    <source>
        <dbReference type="ARBA" id="ARBA00022679"/>
    </source>
</evidence>
<gene>
    <name evidence="7" type="ordered locus">EcE24377A_1437</name>
</gene>
<dbReference type="GO" id="GO:0004672">
    <property type="term" value="F:protein kinase activity"/>
    <property type="evidence" value="ECO:0007669"/>
    <property type="project" value="InterPro"/>
</dbReference>
<evidence type="ECO:0000256" key="2">
    <source>
        <dbReference type="ARBA" id="ARBA00022741"/>
    </source>
</evidence>
<dbReference type="Pfam" id="PF00069">
    <property type="entry name" value="Pkinase"/>
    <property type="match status" value="1"/>
</dbReference>
<evidence type="ECO:0000313" key="7">
    <source>
        <dbReference type="EMBL" id="ABV20001.1"/>
    </source>
</evidence>
<dbReference type="PANTHER" id="PTHR11042:SF136">
    <property type="entry name" value="EIF-2-ALPHA KINASE GCN2"/>
    <property type="match status" value="1"/>
</dbReference>
<dbReference type="EMBL" id="CP000800">
    <property type="protein sequence ID" value="ABV20001.1"/>
    <property type="molecule type" value="Genomic_DNA"/>
</dbReference>
<dbReference type="PROSITE" id="PS00107">
    <property type="entry name" value="PROTEIN_KINASE_ATP"/>
    <property type="match status" value="1"/>
</dbReference>
<name>A7ZL58_ECO24</name>
<dbReference type="PANTHER" id="PTHR11042">
    <property type="entry name" value="EUKARYOTIC TRANSLATION INITIATION FACTOR 2-ALPHA KINASE EIF2-ALPHA KINASE -RELATED"/>
    <property type="match status" value="1"/>
</dbReference>
<reference evidence="8" key="1">
    <citation type="journal article" date="2008" name="J. Bacteriol.">
        <title>The pangenome structure of Escherichia coli: comparative genomic analysis of E. coli commensal and pathogenic isolates.</title>
        <authorList>
            <person name="Rasko D.A."/>
            <person name="Rosovitz M.J."/>
            <person name="Myers G.S."/>
            <person name="Mongodin E.F."/>
            <person name="Fricke W.F."/>
            <person name="Gajer P."/>
            <person name="Crabtree J."/>
            <person name="Sebaihia M."/>
            <person name="Thomson N.R."/>
            <person name="Chaudhuri R."/>
            <person name="Henderson I.R."/>
            <person name="Sperandio V."/>
            <person name="Ravel J."/>
        </authorList>
    </citation>
    <scope>NUCLEOTIDE SEQUENCE [LARGE SCALE GENOMIC DNA]</scope>
    <source>
        <strain evidence="8">E24377A / ETEC</strain>
    </source>
</reference>
<accession>A7ZL58</accession>
<feature type="binding site" evidence="5">
    <location>
        <position position="68"/>
    </location>
    <ligand>
        <name>ATP</name>
        <dbReference type="ChEBI" id="CHEBI:30616"/>
    </ligand>
</feature>
<keyword evidence="2 5" id="KW-0547">Nucleotide-binding</keyword>
<dbReference type="CDD" id="cd14014">
    <property type="entry name" value="STKc_PknB_like"/>
    <property type="match status" value="1"/>
</dbReference>
<dbReference type="SUPFAM" id="SSF56112">
    <property type="entry name" value="Protein kinase-like (PK-like)"/>
    <property type="match status" value="1"/>
</dbReference>
<keyword evidence="8" id="KW-1185">Reference proteome</keyword>
<organism evidence="7 8">
    <name type="scientific">Escherichia coli O139:H28 (strain E24377A / ETEC)</name>
    <dbReference type="NCBI Taxonomy" id="331111"/>
    <lineage>
        <taxon>Bacteria</taxon>
        <taxon>Pseudomonadati</taxon>
        <taxon>Pseudomonadota</taxon>
        <taxon>Gammaproteobacteria</taxon>
        <taxon>Enterobacterales</taxon>
        <taxon>Enterobacteriaceae</taxon>
        <taxon>Escherichia</taxon>
    </lineage>
</organism>